<evidence type="ECO:0000313" key="3">
    <source>
        <dbReference type="Proteomes" id="UP001367508"/>
    </source>
</evidence>
<dbReference type="Proteomes" id="UP001367508">
    <property type="component" value="Unassembled WGS sequence"/>
</dbReference>
<protein>
    <submittedName>
        <fullName evidence="2">Uncharacterized protein</fullName>
    </submittedName>
</protein>
<proteinExistence type="predicted"/>
<sequence length="100" mass="10772">MRDGAPCTQGLSVLETMKNRAPPVGNIGRLEPSSVSSHSRLPSNQGIIMMSDQGEGSMGRSPVFLVIECEVTPPNGFARHLFLLTRMSTLAIWHTSHSPG</sequence>
<evidence type="ECO:0000256" key="1">
    <source>
        <dbReference type="SAM" id="MobiDB-lite"/>
    </source>
</evidence>
<gene>
    <name evidence="2" type="ORF">VNO77_19698</name>
</gene>
<dbReference type="AlphaFoldDB" id="A0AAN9LN09"/>
<name>A0AAN9LN09_CANGL</name>
<reference evidence="2 3" key="1">
    <citation type="submission" date="2024-01" db="EMBL/GenBank/DDBJ databases">
        <title>The genomes of 5 underutilized Papilionoideae crops provide insights into root nodulation and disease resistanc.</title>
        <authorList>
            <person name="Jiang F."/>
        </authorList>
    </citation>
    <scope>NUCLEOTIDE SEQUENCE [LARGE SCALE GENOMIC DNA]</scope>
    <source>
        <strain evidence="2">LVBAO_FW01</strain>
        <tissue evidence="2">Leaves</tissue>
    </source>
</reference>
<keyword evidence="3" id="KW-1185">Reference proteome</keyword>
<evidence type="ECO:0000313" key="2">
    <source>
        <dbReference type="EMBL" id="KAK7339055.1"/>
    </source>
</evidence>
<comment type="caution">
    <text evidence="2">The sequence shown here is derived from an EMBL/GenBank/DDBJ whole genome shotgun (WGS) entry which is preliminary data.</text>
</comment>
<feature type="region of interest" description="Disordered" evidence="1">
    <location>
        <begin position="25"/>
        <end position="44"/>
    </location>
</feature>
<dbReference type="EMBL" id="JAYMYQ010000004">
    <property type="protein sequence ID" value="KAK7339055.1"/>
    <property type="molecule type" value="Genomic_DNA"/>
</dbReference>
<organism evidence="2 3">
    <name type="scientific">Canavalia gladiata</name>
    <name type="common">Sword bean</name>
    <name type="synonym">Dolichos gladiatus</name>
    <dbReference type="NCBI Taxonomy" id="3824"/>
    <lineage>
        <taxon>Eukaryota</taxon>
        <taxon>Viridiplantae</taxon>
        <taxon>Streptophyta</taxon>
        <taxon>Embryophyta</taxon>
        <taxon>Tracheophyta</taxon>
        <taxon>Spermatophyta</taxon>
        <taxon>Magnoliopsida</taxon>
        <taxon>eudicotyledons</taxon>
        <taxon>Gunneridae</taxon>
        <taxon>Pentapetalae</taxon>
        <taxon>rosids</taxon>
        <taxon>fabids</taxon>
        <taxon>Fabales</taxon>
        <taxon>Fabaceae</taxon>
        <taxon>Papilionoideae</taxon>
        <taxon>50 kb inversion clade</taxon>
        <taxon>NPAAA clade</taxon>
        <taxon>indigoferoid/millettioid clade</taxon>
        <taxon>Phaseoleae</taxon>
        <taxon>Canavalia</taxon>
    </lineage>
</organism>
<feature type="compositionally biased region" description="Low complexity" evidence="1">
    <location>
        <begin position="33"/>
        <end position="43"/>
    </location>
</feature>
<accession>A0AAN9LN09</accession>